<keyword evidence="3" id="KW-1185">Reference proteome</keyword>
<accession>A0ABU3BV47</accession>
<gene>
    <name evidence="2" type="ORF">RM540_15520</name>
</gene>
<evidence type="ECO:0000313" key="3">
    <source>
        <dbReference type="Proteomes" id="UP001267426"/>
    </source>
</evidence>
<reference evidence="2 3" key="1">
    <citation type="submission" date="2023-09" db="EMBL/GenBank/DDBJ databases">
        <authorList>
            <person name="Rey-Velasco X."/>
        </authorList>
    </citation>
    <scope>NUCLEOTIDE SEQUENCE [LARGE SCALE GENOMIC DNA]</scope>
    <source>
        <strain evidence="2 3">F394</strain>
    </source>
</reference>
<keyword evidence="1" id="KW-0472">Membrane</keyword>
<evidence type="ECO:0000313" key="2">
    <source>
        <dbReference type="EMBL" id="MDT0633164.1"/>
    </source>
</evidence>
<protein>
    <submittedName>
        <fullName evidence="2">Uncharacterized protein</fullName>
    </submittedName>
</protein>
<sequence length="135" mass="14419">MGQQQLLLLVISVVLVGIATVGAFTVLERGYQQDEADGLLDRGLTIATSAVQWKATMDPYSGGNQSYEGLAENGLETLALGPETVRGRFAVTAASERTLEVTGVSDRRPGIGIRVYVRDYSVDSSHVSFDGDIVL</sequence>
<comment type="caution">
    <text evidence="2">The sequence shown here is derived from an EMBL/GenBank/DDBJ whole genome shotgun (WGS) entry which is preliminary data.</text>
</comment>
<organism evidence="2 3">
    <name type="scientific">Rubrivirga litoralis</name>
    <dbReference type="NCBI Taxonomy" id="3075598"/>
    <lineage>
        <taxon>Bacteria</taxon>
        <taxon>Pseudomonadati</taxon>
        <taxon>Rhodothermota</taxon>
        <taxon>Rhodothermia</taxon>
        <taxon>Rhodothermales</taxon>
        <taxon>Rubricoccaceae</taxon>
        <taxon>Rubrivirga</taxon>
    </lineage>
</organism>
<proteinExistence type="predicted"/>
<feature type="transmembrane region" description="Helical" evidence="1">
    <location>
        <begin position="6"/>
        <end position="27"/>
    </location>
</feature>
<keyword evidence="1" id="KW-1133">Transmembrane helix</keyword>
<evidence type="ECO:0000256" key="1">
    <source>
        <dbReference type="SAM" id="Phobius"/>
    </source>
</evidence>
<dbReference type="EMBL" id="JAVRHT010000056">
    <property type="protein sequence ID" value="MDT0633164.1"/>
    <property type="molecule type" value="Genomic_DNA"/>
</dbReference>
<name>A0ABU3BV47_9BACT</name>
<dbReference type="RefSeq" id="WP_311665792.1">
    <property type="nucleotide sequence ID" value="NZ_JAVRHT010000056.1"/>
</dbReference>
<dbReference type="Proteomes" id="UP001267426">
    <property type="component" value="Unassembled WGS sequence"/>
</dbReference>
<keyword evidence="1" id="KW-0812">Transmembrane</keyword>